<proteinExistence type="predicted"/>
<dbReference type="Proteomes" id="UP001224325">
    <property type="component" value="Chromosome"/>
</dbReference>
<evidence type="ECO:0000313" key="6">
    <source>
        <dbReference type="EMBL" id="XBL13658.1"/>
    </source>
</evidence>
<dbReference type="PROSITE" id="PS01124">
    <property type="entry name" value="HTH_ARAC_FAMILY_2"/>
    <property type="match status" value="1"/>
</dbReference>
<reference evidence="6" key="1">
    <citation type="submission" date="2024-04" db="EMBL/GenBank/DDBJ databases">
        <title>Mariniflexile litorale, isolated from the shallow sediments of the Sea of Japan.</title>
        <authorList>
            <person name="Romanenko L."/>
            <person name="Isaeva M."/>
        </authorList>
    </citation>
    <scope>NUCLEOTIDE SEQUENCE [LARGE SCALE GENOMIC DNA]</scope>
    <source>
        <strain evidence="6">KMM 9835</strain>
    </source>
</reference>
<feature type="domain" description="HTH araC/xylS-type" evidence="5">
    <location>
        <begin position="143"/>
        <end position="242"/>
    </location>
</feature>
<dbReference type="Pfam" id="PF20240">
    <property type="entry name" value="DUF6597"/>
    <property type="match status" value="1"/>
</dbReference>
<dbReference type="PANTHER" id="PTHR43280">
    <property type="entry name" value="ARAC-FAMILY TRANSCRIPTIONAL REGULATOR"/>
    <property type="match status" value="1"/>
</dbReference>
<dbReference type="Gene3D" id="1.10.10.60">
    <property type="entry name" value="Homeodomain-like"/>
    <property type="match status" value="1"/>
</dbReference>
<dbReference type="AlphaFoldDB" id="A0AAU7EEE3"/>
<keyword evidence="1" id="KW-0805">Transcription regulation</keyword>
<keyword evidence="2" id="KW-0238">DNA-binding</keyword>
<dbReference type="EMBL" id="CP155618">
    <property type="protein sequence ID" value="XBL13658.1"/>
    <property type="molecule type" value="Genomic_DNA"/>
</dbReference>
<dbReference type="InterPro" id="IPR018060">
    <property type="entry name" value="HTH_AraC"/>
</dbReference>
<feature type="coiled-coil region" evidence="4">
    <location>
        <begin position="118"/>
        <end position="178"/>
    </location>
</feature>
<dbReference type="KEGG" id="mlil:QLS71_015195"/>
<evidence type="ECO:0000256" key="2">
    <source>
        <dbReference type="ARBA" id="ARBA00023125"/>
    </source>
</evidence>
<dbReference type="GO" id="GO:0043565">
    <property type="term" value="F:sequence-specific DNA binding"/>
    <property type="evidence" value="ECO:0007669"/>
    <property type="project" value="InterPro"/>
</dbReference>
<evidence type="ECO:0000256" key="1">
    <source>
        <dbReference type="ARBA" id="ARBA00023015"/>
    </source>
</evidence>
<organism evidence="6 7">
    <name type="scientific">Mariniflexile litorale</name>
    <dbReference type="NCBI Taxonomy" id="3045158"/>
    <lineage>
        <taxon>Bacteria</taxon>
        <taxon>Pseudomonadati</taxon>
        <taxon>Bacteroidota</taxon>
        <taxon>Flavobacteriia</taxon>
        <taxon>Flavobacteriales</taxon>
        <taxon>Flavobacteriaceae</taxon>
        <taxon>Mariniflexile</taxon>
    </lineage>
</organism>
<dbReference type="RefSeq" id="WP_308993721.1">
    <property type="nucleotide sequence ID" value="NZ_CP155618.1"/>
</dbReference>
<evidence type="ECO:0000313" key="7">
    <source>
        <dbReference type="Proteomes" id="UP001224325"/>
    </source>
</evidence>
<dbReference type="PANTHER" id="PTHR43280:SF2">
    <property type="entry name" value="HTH-TYPE TRANSCRIPTIONAL REGULATOR EXSA"/>
    <property type="match status" value="1"/>
</dbReference>
<sequence>MNYQEYIPNSNIQGVVEKFWIVSDIKESYRERIFPEGCTNLLFNISDTNSSLDILGINSIFSDFTPNPSDYYFGVSFKPGMLGALTKESLFLIKNQSIPSQEIIPQFDNNILEKFIDLQTAKKRIVFVENQLNKVINLNLNDTQLTNSVANSIKSNYIQGTKNLAKNHNISLRQLERKFKNEVGISMKLYARLMRFNKALTIIKSYPNRSLSEIAYDLGFYDHSHLTNEIKHFTGLQPSLFR</sequence>
<dbReference type="SMART" id="SM00342">
    <property type="entry name" value="HTH_ARAC"/>
    <property type="match status" value="1"/>
</dbReference>
<dbReference type="GO" id="GO:0003700">
    <property type="term" value="F:DNA-binding transcription factor activity"/>
    <property type="evidence" value="ECO:0007669"/>
    <property type="project" value="InterPro"/>
</dbReference>
<accession>A0AAU7EEE3</accession>
<dbReference type="Pfam" id="PF12833">
    <property type="entry name" value="HTH_18"/>
    <property type="match status" value="1"/>
</dbReference>
<name>A0AAU7EEE3_9FLAO</name>
<dbReference type="InterPro" id="IPR009057">
    <property type="entry name" value="Homeodomain-like_sf"/>
</dbReference>
<protein>
    <submittedName>
        <fullName evidence="6">Helix-turn-helix domain-containing protein</fullName>
    </submittedName>
</protein>
<evidence type="ECO:0000256" key="4">
    <source>
        <dbReference type="SAM" id="Coils"/>
    </source>
</evidence>
<keyword evidence="4" id="KW-0175">Coiled coil</keyword>
<keyword evidence="7" id="KW-1185">Reference proteome</keyword>
<evidence type="ECO:0000259" key="5">
    <source>
        <dbReference type="PROSITE" id="PS01124"/>
    </source>
</evidence>
<evidence type="ECO:0000256" key="3">
    <source>
        <dbReference type="ARBA" id="ARBA00023163"/>
    </source>
</evidence>
<dbReference type="SUPFAM" id="SSF46689">
    <property type="entry name" value="Homeodomain-like"/>
    <property type="match status" value="1"/>
</dbReference>
<gene>
    <name evidence="6" type="ORF">QLS71_015195</name>
</gene>
<dbReference type="InterPro" id="IPR046532">
    <property type="entry name" value="DUF6597"/>
</dbReference>
<keyword evidence="3" id="KW-0804">Transcription</keyword>